<name>A0A4P9ZVD0_9FUNG</name>
<dbReference type="Gene3D" id="3.60.15.10">
    <property type="entry name" value="Ribonuclease Z/Hydroxyacylglutathione hydrolase-like"/>
    <property type="match status" value="1"/>
</dbReference>
<dbReference type="InterPro" id="IPR001279">
    <property type="entry name" value="Metallo-B-lactamas"/>
</dbReference>
<gene>
    <name evidence="4" type="ORF">BJ085DRAFT_21474</name>
</gene>
<reference evidence="5" key="1">
    <citation type="journal article" date="2018" name="Nat. Microbiol.">
        <title>Leveraging single-cell genomics to expand the fungal tree of life.</title>
        <authorList>
            <person name="Ahrendt S.R."/>
            <person name="Quandt C.A."/>
            <person name="Ciobanu D."/>
            <person name="Clum A."/>
            <person name="Salamov A."/>
            <person name="Andreopoulos B."/>
            <person name="Cheng J.F."/>
            <person name="Woyke T."/>
            <person name="Pelin A."/>
            <person name="Henrissat B."/>
            <person name="Reynolds N.K."/>
            <person name="Benny G.L."/>
            <person name="Smith M.E."/>
            <person name="James T.Y."/>
            <person name="Grigoriev I.V."/>
        </authorList>
    </citation>
    <scope>NUCLEOTIDE SEQUENCE [LARGE SCALE GENOMIC DNA]</scope>
    <source>
        <strain evidence="5">RSA 468</strain>
    </source>
</reference>
<sequence length="326" mass="36124">MLREPDPTQLQLTWLGHASFLLQANGLNILFDPVFSARCSPVQFVGPKRIRPTPCTVAELPPIDLVVISHNHYDHMDVETIRALGSRPHYIVPLGNKQWLEDLGATRVTEMDWWDESNLDLLSAGGSSATSTTATPEETPAPTTTEPRRGQVQVVCTPCQHFTGRGLTDRYRTLWASFCLVFPSGQRFYFAGDTGYRTVTSRAHEATLDQPDDPTPVCPAFKEIGDRYGPFDLACIPIGAYSPRWVFSPVHCSPEDAVRVHEDVRARKSVAMHWGTFILTDETLNEPPERLAAALKNRGHQPDAFSTMDIGATMVAPATEPRSADL</sequence>
<dbReference type="STRING" id="215637.A0A4P9ZVD0"/>
<dbReference type="SUPFAM" id="SSF56281">
    <property type="entry name" value="Metallo-hydrolase/oxidoreductase"/>
    <property type="match status" value="1"/>
</dbReference>
<evidence type="ECO:0000313" key="4">
    <source>
        <dbReference type="EMBL" id="RKP37554.1"/>
    </source>
</evidence>
<feature type="domain" description="Metallo-beta-lactamase" evidence="3">
    <location>
        <begin position="28"/>
        <end position="198"/>
    </location>
</feature>
<evidence type="ECO:0000256" key="2">
    <source>
        <dbReference type="SAM" id="MobiDB-lite"/>
    </source>
</evidence>
<dbReference type="PANTHER" id="PTHR15032:SF4">
    <property type="entry name" value="N-ACYL-PHOSPHATIDYLETHANOLAMINE-HYDROLYZING PHOSPHOLIPASE D"/>
    <property type="match status" value="1"/>
</dbReference>
<evidence type="ECO:0000259" key="3">
    <source>
        <dbReference type="Pfam" id="PF12706"/>
    </source>
</evidence>
<feature type="binding site" evidence="1">
    <location>
        <position position="73"/>
    </location>
    <ligand>
        <name>an N-acyl-1,2-diacyl-sn-glycero-3-phosphoethanolamine</name>
        <dbReference type="ChEBI" id="CHEBI:62537"/>
    </ligand>
</feature>
<proteinExistence type="predicted"/>
<protein>
    <submittedName>
        <fullName evidence="4">Beta-lactamase superfamily domain-containing protein</fullName>
    </submittedName>
</protein>
<dbReference type="InterPro" id="IPR036866">
    <property type="entry name" value="RibonucZ/Hydroxyglut_hydro"/>
</dbReference>
<keyword evidence="5" id="KW-1185">Reference proteome</keyword>
<dbReference type="PANTHER" id="PTHR15032">
    <property type="entry name" value="N-ACYL-PHOSPHATIDYLETHANOLAMINE-HYDROLYZING PHOSPHOLIPASE D"/>
    <property type="match status" value="1"/>
</dbReference>
<dbReference type="AlphaFoldDB" id="A0A4P9ZVD0"/>
<dbReference type="PIRSF" id="PIRSF038896">
    <property type="entry name" value="NAPE-PLD"/>
    <property type="match status" value="1"/>
</dbReference>
<dbReference type="Proteomes" id="UP000268162">
    <property type="component" value="Unassembled WGS sequence"/>
</dbReference>
<feature type="binding site" evidence="1">
    <location>
        <position position="251"/>
    </location>
    <ligand>
        <name>an N-acyl-1,2-diacyl-sn-glycero-3-phosphoethanolamine</name>
        <dbReference type="ChEBI" id="CHEBI:62537"/>
    </ligand>
</feature>
<organism evidence="4 5">
    <name type="scientific">Dimargaris cristalligena</name>
    <dbReference type="NCBI Taxonomy" id="215637"/>
    <lineage>
        <taxon>Eukaryota</taxon>
        <taxon>Fungi</taxon>
        <taxon>Fungi incertae sedis</taxon>
        <taxon>Zoopagomycota</taxon>
        <taxon>Kickxellomycotina</taxon>
        <taxon>Dimargaritomycetes</taxon>
        <taxon>Dimargaritales</taxon>
        <taxon>Dimargaritaceae</taxon>
        <taxon>Dimargaris</taxon>
    </lineage>
</organism>
<dbReference type="GO" id="GO:0070290">
    <property type="term" value="F:N-acylphosphatidylethanolamine-specific phospholipase D activity"/>
    <property type="evidence" value="ECO:0007669"/>
    <property type="project" value="InterPro"/>
</dbReference>
<feature type="domain" description="Metallo-beta-lactamase" evidence="3">
    <location>
        <begin position="222"/>
        <end position="274"/>
    </location>
</feature>
<accession>A0A4P9ZVD0</accession>
<feature type="compositionally biased region" description="Low complexity" evidence="2">
    <location>
        <begin position="125"/>
        <end position="145"/>
    </location>
</feature>
<evidence type="ECO:0000313" key="5">
    <source>
        <dbReference type="Proteomes" id="UP000268162"/>
    </source>
</evidence>
<dbReference type="GO" id="GO:0005737">
    <property type="term" value="C:cytoplasm"/>
    <property type="evidence" value="ECO:0007669"/>
    <property type="project" value="TreeGrafter"/>
</dbReference>
<dbReference type="EMBL" id="ML002478">
    <property type="protein sequence ID" value="RKP37554.1"/>
    <property type="molecule type" value="Genomic_DNA"/>
</dbReference>
<evidence type="ECO:0000256" key="1">
    <source>
        <dbReference type="PIRSR" id="PIRSR038896-50"/>
    </source>
</evidence>
<feature type="region of interest" description="Disordered" evidence="2">
    <location>
        <begin position="125"/>
        <end position="149"/>
    </location>
</feature>
<dbReference type="GO" id="GO:0008270">
    <property type="term" value="F:zinc ion binding"/>
    <property type="evidence" value="ECO:0007669"/>
    <property type="project" value="InterPro"/>
</dbReference>
<dbReference type="InterPro" id="IPR024884">
    <property type="entry name" value="NAPE-PLD"/>
</dbReference>
<dbReference type="Pfam" id="PF12706">
    <property type="entry name" value="Lactamase_B_2"/>
    <property type="match status" value="2"/>
</dbReference>